<reference evidence="12" key="1">
    <citation type="submission" date="2016-11" db="UniProtKB">
        <authorList>
            <consortium name="WormBaseParasite"/>
        </authorList>
    </citation>
    <scope>IDENTIFICATION</scope>
</reference>
<feature type="transmembrane region" description="Helical" evidence="9">
    <location>
        <begin position="202"/>
        <end position="224"/>
    </location>
</feature>
<feature type="transmembrane region" description="Helical" evidence="9">
    <location>
        <begin position="32"/>
        <end position="57"/>
    </location>
</feature>
<dbReference type="InterPro" id="IPR017452">
    <property type="entry name" value="GPCR_Rhodpsn_7TM"/>
</dbReference>
<evidence type="ECO:0000256" key="1">
    <source>
        <dbReference type="ARBA" id="ARBA00004141"/>
    </source>
</evidence>
<name>A0A1I7ZUW3_9BILA</name>
<dbReference type="SUPFAM" id="SSF81321">
    <property type="entry name" value="Family A G protein-coupled receptor-like"/>
    <property type="match status" value="1"/>
</dbReference>
<keyword evidence="7" id="KW-0807">Transducer</keyword>
<evidence type="ECO:0000256" key="8">
    <source>
        <dbReference type="SAM" id="MobiDB-lite"/>
    </source>
</evidence>
<feature type="transmembrane region" description="Helical" evidence="9">
    <location>
        <begin position="299"/>
        <end position="323"/>
    </location>
</feature>
<keyword evidence="11" id="KW-1185">Reference proteome</keyword>
<evidence type="ECO:0000256" key="7">
    <source>
        <dbReference type="ARBA" id="ARBA00023224"/>
    </source>
</evidence>
<dbReference type="Proteomes" id="UP000095287">
    <property type="component" value="Unplaced"/>
</dbReference>
<dbReference type="GO" id="GO:0042923">
    <property type="term" value="F:neuropeptide binding"/>
    <property type="evidence" value="ECO:0007669"/>
    <property type="project" value="TreeGrafter"/>
</dbReference>
<dbReference type="PANTHER" id="PTHR24235:SF2">
    <property type="entry name" value="G-PROTEIN COUPLED RECEPTORS FAMILY 1 PROFILE DOMAIN-CONTAINING PROTEIN"/>
    <property type="match status" value="1"/>
</dbReference>
<feature type="domain" description="G-protein coupled receptors family 1 profile" evidence="10">
    <location>
        <begin position="48"/>
        <end position="320"/>
    </location>
</feature>
<dbReference type="WBParaSite" id="L893_g30053.t1">
    <property type="protein sequence ID" value="L893_g30053.t1"/>
    <property type="gene ID" value="L893_g30053"/>
</dbReference>
<evidence type="ECO:0000313" key="12">
    <source>
        <dbReference type="WBParaSite" id="L893_g30053.t1"/>
    </source>
</evidence>
<feature type="transmembrane region" description="Helical" evidence="9">
    <location>
        <begin position="69"/>
        <end position="93"/>
    </location>
</feature>
<accession>A0A1I7ZUW3</accession>
<evidence type="ECO:0000256" key="3">
    <source>
        <dbReference type="ARBA" id="ARBA00022989"/>
    </source>
</evidence>
<evidence type="ECO:0000256" key="2">
    <source>
        <dbReference type="ARBA" id="ARBA00022692"/>
    </source>
</evidence>
<evidence type="ECO:0000256" key="5">
    <source>
        <dbReference type="ARBA" id="ARBA00023136"/>
    </source>
</evidence>
<evidence type="ECO:0000256" key="4">
    <source>
        <dbReference type="ARBA" id="ARBA00023040"/>
    </source>
</evidence>
<protein>
    <submittedName>
        <fullName evidence="12">G_PROTEIN_RECEP_F1_2 domain-containing protein</fullName>
    </submittedName>
</protein>
<keyword evidence="6" id="KW-0675">Receptor</keyword>
<dbReference type="Pfam" id="PF00001">
    <property type="entry name" value="7tm_1"/>
    <property type="match status" value="1"/>
</dbReference>
<sequence length="403" mass="45359">MAPEENATCVEVSQAIRDQGIDDVTSWPLVQAIFGLVYGSMFLIGLCGNGGIIVAVIQNKRLRSARNIFLCNLIATDMILCVTGIPVTPIYALSKDWRFGAVMCRLVALSNSCSVFVTSWSLTAIAVDKFVHITNPTKAAVTLRMAVFITVVIWTMCSLVNIPYLLSYELIDGSYYVSAKQKPFCGHFCDEIHWISDTHRRLYGSAVMLLQFVVPMALITYCYSRILNKVAKDMIIHNMQFSQSLTTAQRIEAVNRKKRVNYILIAMVGTFIGCWFPLTAVNLAKDFRVEPDFMRRQPYLWPLIAHSIAMSTVIWNPLLFFWLARKQKAQLKLTNILNTSEIVTSLVSRIHSFRANNSTNSDELKPKKKSSGKGDEFRPVVITENGASRFAIQKTTSLRTNML</sequence>
<keyword evidence="2 9" id="KW-0812">Transmembrane</keyword>
<dbReference type="CDD" id="cd15203">
    <property type="entry name" value="7tmA_NPYR-like"/>
    <property type="match status" value="1"/>
</dbReference>
<feature type="transmembrane region" description="Helical" evidence="9">
    <location>
        <begin position="146"/>
        <end position="166"/>
    </location>
</feature>
<dbReference type="PROSITE" id="PS50262">
    <property type="entry name" value="G_PROTEIN_RECEP_F1_2"/>
    <property type="match status" value="1"/>
</dbReference>
<organism evidence="11 12">
    <name type="scientific">Steinernema glaseri</name>
    <dbReference type="NCBI Taxonomy" id="37863"/>
    <lineage>
        <taxon>Eukaryota</taxon>
        <taxon>Metazoa</taxon>
        <taxon>Ecdysozoa</taxon>
        <taxon>Nematoda</taxon>
        <taxon>Chromadorea</taxon>
        <taxon>Rhabditida</taxon>
        <taxon>Tylenchina</taxon>
        <taxon>Panagrolaimomorpha</taxon>
        <taxon>Strongyloidoidea</taxon>
        <taxon>Steinernematidae</taxon>
        <taxon>Steinernema</taxon>
    </lineage>
</organism>
<dbReference type="GO" id="GO:0005886">
    <property type="term" value="C:plasma membrane"/>
    <property type="evidence" value="ECO:0007669"/>
    <property type="project" value="TreeGrafter"/>
</dbReference>
<keyword evidence="4" id="KW-0297">G-protein coupled receptor</keyword>
<keyword evidence="3 9" id="KW-1133">Transmembrane helix</keyword>
<keyword evidence="5 9" id="KW-0472">Membrane</keyword>
<comment type="subcellular location">
    <subcellularLocation>
        <location evidence="1">Membrane</location>
        <topology evidence="1">Multi-pass membrane protein</topology>
    </subcellularLocation>
</comment>
<dbReference type="Gene3D" id="1.20.1070.10">
    <property type="entry name" value="Rhodopsin 7-helix transmembrane proteins"/>
    <property type="match status" value="1"/>
</dbReference>
<feature type="transmembrane region" description="Helical" evidence="9">
    <location>
        <begin position="99"/>
        <end position="125"/>
    </location>
</feature>
<dbReference type="AlphaFoldDB" id="A0A1I7ZUW3"/>
<evidence type="ECO:0000256" key="6">
    <source>
        <dbReference type="ARBA" id="ARBA00023170"/>
    </source>
</evidence>
<dbReference type="GO" id="GO:0008188">
    <property type="term" value="F:neuropeptide receptor activity"/>
    <property type="evidence" value="ECO:0007669"/>
    <property type="project" value="TreeGrafter"/>
</dbReference>
<dbReference type="PANTHER" id="PTHR24235">
    <property type="entry name" value="NEUROPEPTIDE Y RECEPTOR"/>
    <property type="match status" value="1"/>
</dbReference>
<evidence type="ECO:0000259" key="10">
    <source>
        <dbReference type="PROSITE" id="PS50262"/>
    </source>
</evidence>
<evidence type="ECO:0000313" key="11">
    <source>
        <dbReference type="Proteomes" id="UP000095287"/>
    </source>
</evidence>
<feature type="region of interest" description="Disordered" evidence="8">
    <location>
        <begin position="357"/>
        <end position="376"/>
    </location>
</feature>
<dbReference type="PRINTS" id="PR00237">
    <property type="entry name" value="GPCRRHODOPSN"/>
</dbReference>
<feature type="transmembrane region" description="Helical" evidence="9">
    <location>
        <begin position="260"/>
        <end position="279"/>
    </location>
</feature>
<dbReference type="InterPro" id="IPR000276">
    <property type="entry name" value="GPCR_Rhodpsn"/>
</dbReference>
<proteinExistence type="predicted"/>
<evidence type="ECO:0000256" key="9">
    <source>
        <dbReference type="SAM" id="Phobius"/>
    </source>
</evidence>
<dbReference type="GO" id="GO:0043005">
    <property type="term" value="C:neuron projection"/>
    <property type="evidence" value="ECO:0007669"/>
    <property type="project" value="TreeGrafter"/>
</dbReference>